<keyword evidence="2" id="KW-1185">Reference proteome</keyword>
<gene>
    <name evidence="1" type="ORF">BL253_31770</name>
</gene>
<organism evidence="1 2">
    <name type="scientific">Pseudofrankia asymbiotica</name>
    <dbReference type="NCBI Taxonomy" id="1834516"/>
    <lineage>
        <taxon>Bacteria</taxon>
        <taxon>Bacillati</taxon>
        <taxon>Actinomycetota</taxon>
        <taxon>Actinomycetes</taxon>
        <taxon>Frankiales</taxon>
        <taxon>Frankiaceae</taxon>
        <taxon>Pseudofrankia</taxon>
    </lineage>
</organism>
<accession>A0A1V2I3Z8</accession>
<sequence>MPSRSAMPRFGKLVESNASTSCSRVVRWGTSASGEGRRRHGQVDGESEDNVLVAAKPADQRPGVVRQWAALALVVGVAAGERTEVVVTDLG</sequence>
<protein>
    <submittedName>
        <fullName evidence="1">Uncharacterized protein</fullName>
    </submittedName>
</protein>
<evidence type="ECO:0000313" key="1">
    <source>
        <dbReference type="EMBL" id="ONH23905.1"/>
    </source>
</evidence>
<evidence type="ECO:0000313" key="2">
    <source>
        <dbReference type="Proteomes" id="UP000188929"/>
    </source>
</evidence>
<dbReference type="STRING" id="1834516.BL253_31770"/>
<dbReference type="AlphaFoldDB" id="A0A1V2I3Z8"/>
<dbReference type="Proteomes" id="UP000188929">
    <property type="component" value="Unassembled WGS sequence"/>
</dbReference>
<reference evidence="2" key="1">
    <citation type="submission" date="2016-10" db="EMBL/GenBank/DDBJ databases">
        <title>Frankia sp. NRRL B-16386 Genome sequencing.</title>
        <authorList>
            <person name="Ghodhbane-Gtari F."/>
            <person name="Swanson E."/>
            <person name="Gueddou A."/>
            <person name="Hezbri K."/>
            <person name="Ktari K."/>
            <person name="Nouioui I."/>
            <person name="Morris K."/>
            <person name="Simpson S."/>
            <person name="Abebe-Akele F."/>
            <person name="Thomas K."/>
            <person name="Gtari M."/>
            <person name="Tisa L.S."/>
        </authorList>
    </citation>
    <scope>NUCLEOTIDE SEQUENCE [LARGE SCALE GENOMIC DNA]</scope>
    <source>
        <strain evidence="2">NRRL B-16386</strain>
    </source>
</reference>
<name>A0A1V2I3Z8_9ACTN</name>
<dbReference type="EMBL" id="MOMC01000078">
    <property type="protein sequence ID" value="ONH23905.1"/>
    <property type="molecule type" value="Genomic_DNA"/>
</dbReference>
<comment type="caution">
    <text evidence="1">The sequence shown here is derived from an EMBL/GenBank/DDBJ whole genome shotgun (WGS) entry which is preliminary data.</text>
</comment>
<proteinExistence type="predicted"/>